<dbReference type="PANTHER" id="PTHR28160:SF1">
    <property type="entry name" value="LARGE RIBOSOMAL SUBUNIT PROTEIN ML57"/>
    <property type="match status" value="1"/>
</dbReference>
<feature type="domain" description="RNase III" evidence="1">
    <location>
        <begin position="44"/>
        <end position="178"/>
    </location>
</feature>
<dbReference type="SUPFAM" id="SSF69065">
    <property type="entry name" value="RNase III domain-like"/>
    <property type="match status" value="1"/>
</dbReference>
<dbReference type="GO" id="GO:0004525">
    <property type="term" value="F:ribonuclease III activity"/>
    <property type="evidence" value="ECO:0007669"/>
    <property type="project" value="InterPro"/>
</dbReference>
<evidence type="ECO:0000259" key="1">
    <source>
        <dbReference type="PROSITE" id="PS50142"/>
    </source>
</evidence>
<dbReference type="Gene3D" id="1.10.1520.10">
    <property type="entry name" value="Ribonuclease III domain"/>
    <property type="match status" value="1"/>
</dbReference>
<reference evidence="2" key="1">
    <citation type="submission" date="2022-08" db="EMBL/GenBank/DDBJ databases">
        <authorList>
            <person name="Kallberg Y."/>
            <person name="Tangrot J."/>
            <person name="Rosling A."/>
        </authorList>
    </citation>
    <scope>NUCLEOTIDE SEQUENCE</scope>
    <source>
        <strain evidence="2">Wild A</strain>
    </source>
</reference>
<comment type="caution">
    <text evidence="2">The sequence shown here is derived from an EMBL/GenBank/DDBJ whole genome shotgun (WGS) entry which is preliminary data.</text>
</comment>
<dbReference type="PROSITE" id="PS50142">
    <property type="entry name" value="RNASE_3_2"/>
    <property type="match status" value="1"/>
</dbReference>
<dbReference type="SMART" id="SM00535">
    <property type="entry name" value="RIBOc"/>
    <property type="match status" value="1"/>
</dbReference>
<dbReference type="Pfam" id="PF14622">
    <property type="entry name" value="Ribonucleas_3_3"/>
    <property type="match status" value="1"/>
</dbReference>
<name>A0A9W4WQA6_9GLOM</name>
<dbReference type="InterPro" id="IPR036389">
    <property type="entry name" value="RNase_III_sf"/>
</dbReference>
<dbReference type="EMBL" id="CAMKVN010000736">
    <property type="protein sequence ID" value="CAI2170743.1"/>
    <property type="molecule type" value="Genomic_DNA"/>
</dbReference>
<dbReference type="Proteomes" id="UP001153678">
    <property type="component" value="Unassembled WGS sequence"/>
</dbReference>
<evidence type="ECO:0000313" key="3">
    <source>
        <dbReference type="Proteomes" id="UP001153678"/>
    </source>
</evidence>
<proteinExistence type="predicted"/>
<sequence>MLTKTFSSRVTLRYSLNNFARQLHTKQNVTKPVSIENIHANDKHNKFIQQNDIEFSDPNLIHQVCTHKSLKLHHAPTNERLEFLGEKVIQLYIVEYFVNKVPPDHLKIKIKYYTKDYNKLGRIGMNLGLNNFLHWTPVNEAKMIKAKEEGQEIPPSGEESVTGKALIALVGALYHDKGAYAAKNFIHKYILSAEDTLFK</sequence>
<dbReference type="PANTHER" id="PTHR28160">
    <property type="entry name" value="54S RIBOSOMAL PROTEIN L15, MITOCHONDRIAL"/>
    <property type="match status" value="1"/>
</dbReference>
<dbReference type="InterPro" id="IPR000999">
    <property type="entry name" value="RNase_III_dom"/>
</dbReference>
<organism evidence="2 3">
    <name type="scientific">Funneliformis geosporum</name>
    <dbReference type="NCBI Taxonomy" id="1117311"/>
    <lineage>
        <taxon>Eukaryota</taxon>
        <taxon>Fungi</taxon>
        <taxon>Fungi incertae sedis</taxon>
        <taxon>Mucoromycota</taxon>
        <taxon>Glomeromycotina</taxon>
        <taxon>Glomeromycetes</taxon>
        <taxon>Glomerales</taxon>
        <taxon>Glomeraceae</taxon>
        <taxon>Funneliformis</taxon>
    </lineage>
</organism>
<dbReference type="GO" id="GO:0003735">
    <property type="term" value="F:structural constituent of ribosome"/>
    <property type="evidence" value="ECO:0007669"/>
    <property type="project" value="InterPro"/>
</dbReference>
<dbReference type="GO" id="GO:0032543">
    <property type="term" value="P:mitochondrial translation"/>
    <property type="evidence" value="ECO:0007669"/>
    <property type="project" value="InterPro"/>
</dbReference>
<dbReference type="OrthoDB" id="67027at2759"/>
<keyword evidence="3" id="KW-1185">Reference proteome</keyword>
<protein>
    <submittedName>
        <fullName evidence="2">11288_t:CDS:1</fullName>
    </submittedName>
</protein>
<gene>
    <name evidence="2" type="ORF">FWILDA_LOCUS4730</name>
</gene>
<dbReference type="AlphaFoldDB" id="A0A9W4WQA6"/>
<dbReference type="GO" id="GO:0005762">
    <property type="term" value="C:mitochondrial large ribosomal subunit"/>
    <property type="evidence" value="ECO:0007669"/>
    <property type="project" value="InterPro"/>
</dbReference>
<evidence type="ECO:0000313" key="2">
    <source>
        <dbReference type="EMBL" id="CAI2170743.1"/>
    </source>
</evidence>
<dbReference type="CDD" id="cd00593">
    <property type="entry name" value="RIBOc"/>
    <property type="match status" value="1"/>
</dbReference>
<dbReference type="InterPro" id="IPR040030">
    <property type="entry name" value="Ribosomal_mL57"/>
</dbReference>
<dbReference type="GO" id="GO:0006396">
    <property type="term" value="P:RNA processing"/>
    <property type="evidence" value="ECO:0007669"/>
    <property type="project" value="InterPro"/>
</dbReference>
<accession>A0A9W4WQA6</accession>